<feature type="chain" id="PRO_5012778547" evidence="1">
    <location>
        <begin position="25"/>
        <end position="552"/>
    </location>
</feature>
<feature type="signal peptide" evidence="1">
    <location>
        <begin position="1"/>
        <end position="24"/>
    </location>
</feature>
<reference evidence="3 4" key="1">
    <citation type="submission" date="2017-03" db="EMBL/GenBank/DDBJ databases">
        <authorList>
            <person name="Afonso C.L."/>
            <person name="Miller P.J."/>
            <person name="Scott M.A."/>
            <person name="Spackman E."/>
            <person name="Goraichik I."/>
            <person name="Dimitrov K.M."/>
            <person name="Suarez D.L."/>
            <person name="Swayne D.E."/>
        </authorList>
    </citation>
    <scope>NUCLEOTIDE SEQUENCE [LARGE SCALE GENOMIC DNA]</scope>
    <source>
        <strain evidence="3 4">CECT 7751</strain>
    </source>
</reference>
<dbReference type="SUPFAM" id="SSF47090">
    <property type="entry name" value="PGBD-like"/>
    <property type="match status" value="1"/>
</dbReference>
<feature type="domain" description="Peptidoglycan binding-like" evidence="2">
    <location>
        <begin position="66"/>
        <end position="110"/>
    </location>
</feature>
<dbReference type="Pfam" id="PF01471">
    <property type="entry name" value="PG_binding_1"/>
    <property type="match status" value="1"/>
</dbReference>
<accession>A0A1X6YY23</accession>
<evidence type="ECO:0000313" key="4">
    <source>
        <dbReference type="Proteomes" id="UP000193963"/>
    </source>
</evidence>
<gene>
    <name evidence="3" type="ORF">PSM7751_01466</name>
</gene>
<keyword evidence="4" id="KW-1185">Reference proteome</keyword>
<proteinExistence type="predicted"/>
<dbReference type="AlphaFoldDB" id="A0A1X6YY23"/>
<organism evidence="3 4">
    <name type="scientific">Pseudooceanicola marinus</name>
    <dbReference type="NCBI Taxonomy" id="396013"/>
    <lineage>
        <taxon>Bacteria</taxon>
        <taxon>Pseudomonadati</taxon>
        <taxon>Pseudomonadota</taxon>
        <taxon>Alphaproteobacteria</taxon>
        <taxon>Rhodobacterales</taxon>
        <taxon>Paracoccaceae</taxon>
        <taxon>Pseudooceanicola</taxon>
    </lineage>
</organism>
<evidence type="ECO:0000259" key="2">
    <source>
        <dbReference type="Pfam" id="PF01471"/>
    </source>
</evidence>
<dbReference type="Gene3D" id="1.10.101.10">
    <property type="entry name" value="PGBD-like superfamily/PGBD"/>
    <property type="match status" value="1"/>
</dbReference>
<keyword evidence="1" id="KW-0732">Signal</keyword>
<protein>
    <submittedName>
        <fullName evidence="3">Putative peptidoglycan binding domain protein</fullName>
    </submittedName>
</protein>
<evidence type="ECO:0000256" key="1">
    <source>
        <dbReference type="SAM" id="SignalP"/>
    </source>
</evidence>
<dbReference type="InterPro" id="IPR036366">
    <property type="entry name" value="PGBDSf"/>
</dbReference>
<sequence>MYSKLIRSTIAASLLATAPVAAMADNLGAAIVGGIIGGAIMNGASQQRKKTTTTYYAPSATRTANRETQTALNYFGFNAGTPDGVLGSRSRSAISQYQVYMGYPATGRLQPHERDALVASYNRALIGGPDVTRALNRSKDGVRGLLVLWRGGAGSSGHGGMGYAGLPIEVSDAVDEIAESTEPSPEQLLQRAGFIQTADLNGDGQNDYIVDTAVTGSTFWCGASQCTTMLFVSTSDGYQRRQFQYLMNPQRTNTVQVSYFQCDHTGCRMNDPLAGGGATQQFAAAPAPAPVAPAPQTQMAVAPAPAPAPAAPATLPTFAIPVPAPAPAPSLASYCEKVSLMTSSNGGYVTAATMTDPKVALGEQFCYSRTYAKTAGEQLMQKVPGLTPAAAAQQCAGFEPVLAPYVGSLTTTPAKQVVANVAQYAANSGMTADQLATTARICLYSGYNGDTMGVALGSALLLTALGQDAYAELVGHHLNEGFGTTASPVAAANWYRLAIEAQEAGAPSAFGDSLPGRVELLRAAALGAANPAQTTTAPTVVPTALPSFTISE</sequence>
<name>A0A1X6YY23_9RHOB</name>
<dbReference type="Proteomes" id="UP000193963">
    <property type="component" value="Unassembled WGS sequence"/>
</dbReference>
<evidence type="ECO:0000313" key="3">
    <source>
        <dbReference type="EMBL" id="SLN35129.1"/>
    </source>
</evidence>
<dbReference type="InterPro" id="IPR036365">
    <property type="entry name" value="PGBD-like_sf"/>
</dbReference>
<dbReference type="RefSeq" id="WP_085887361.1">
    <property type="nucleotide sequence ID" value="NZ_FWFN01000003.1"/>
</dbReference>
<dbReference type="EMBL" id="FWFN01000003">
    <property type="protein sequence ID" value="SLN35129.1"/>
    <property type="molecule type" value="Genomic_DNA"/>
</dbReference>
<dbReference type="OrthoDB" id="7444491at2"/>
<dbReference type="InterPro" id="IPR002477">
    <property type="entry name" value="Peptidoglycan-bd-like"/>
</dbReference>